<keyword evidence="2 5" id="KW-0560">Oxidoreductase</keyword>
<evidence type="ECO:0000256" key="1">
    <source>
        <dbReference type="ARBA" id="ARBA00003966"/>
    </source>
</evidence>
<dbReference type="GO" id="GO:0005737">
    <property type="term" value="C:cytoplasm"/>
    <property type="evidence" value="ECO:0007669"/>
    <property type="project" value="TreeGrafter"/>
</dbReference>
<proteinExistence type="predicted"/>
<dbReference type="Pfam" id="PF02866">
    <property type="entry name" value="Ldh_1_C"/>
    <property type="match status" value="1"/>
</dbReference>
<comment type="function">
    <text evidence="1">Catalyzes the reversible oxidation of malate to oxaloacetate.</text>
</comment>
<dbReference type="InterPro" id="IPR022383">
    <property type="entry name" value="Lactate/malate_DH_C"/>
</dbReference>
<evidence type="ECO:0000313" key="6">
    <source>
        <dbReference type="Proteomes" id="UP000254191"/>
    </source>
</evidence>
<dbReference type="PANTHER" id="PTHR11540:SF16">
    <property type="entry name" value="MALATE DEHYDROGENASE, MITOCHONDRIAL"/>
    <property type="match status" value="1"/>
</dbReference>
<reference evidence="5 6" key="1">
    <citation type="submission" date="2018-06" db="EMBL/GenBank/DDBJ databases">
        <authorList>
            <consortium name="Pathogen Informatics"/>
            <person name="Doyle S."/>
        </authorList>
    </citation>
    <scope>NUCLEOTIDE SEQUENCE [LARGE SCALE GENOMIC DNA]</scope>
    <source>
        <strain evidence="5 6">NCTC11938</strain>
    </source>
</reference>
<name>A0A379FEL6_PROMI</name>
<accession>A0A379FEL6</accession>
<sequence>MAKKMLLNAPITEGDGEHARFFAQPVRLGKNGVEEYLPIGQLSDFEKQSLNGMLDVLKKDIILGEEFINK</sequence>
<dbReference type="SUPFAM" id="SSF56327">
    <property type="entry name" value="LDH C-terminal domain-like"/>
    <property type="match status" value="1"/>
</dbReference>
<evidence type="ECO:0000259" key="4">
    <source>
        <dbReference type="Pfam" id="PF02866"/>
    </source>
</evidence>
<dbReference type="Gene3D" id="3.90.110.10">
    <property type="entry name" value="Lactate dehydrogenase/glycoside hydrolase, family 4, C-terminal"/>
    <property type="match status" value="1"/>
</dbReference>
<dbReference type="EC" id="1.1.1.37" evidence="5"/>
<dbReference type="AlphaFoldDB" id="A0A379FEL6"/>
<keyword evidence="3" id="KW-0520">NAD</keyword>
<dbReference type="GO" id="GO:0030060">
    <property type="term" value="F:L-malate dehydrogenase (NAD+) activity"/>
    <property type="evidence" value="ECO:0007669"/>
    <property type="project" value="UniProtKB-EC"/>
</dbReference>
<evidence type="ECO:0000256" key="3">
    <source>
        <dbReference type="ARBA" id="ARBA00023027"/>
    </source>
</evidence>
<dbReference type="Proteomes" id="UP000254191">
    <property type="component" value="Unassembled WGS sequence"/>
</dbReference>
<evidence type="ECO:0000313" key="5">
    <source>
        <dbReference type="EMBL" id="SUC18127.1"/>
    </source>
</evidence>
<gene>
    <name evidence="5" type="primary">mdh_3</name>
    <name evidence="5" type="ORF">NCTC11938_00439</name>
</gene>
<evidence type="ECO:0000256" key="2">
    <source>
        <dbReference type="ARBA" id="ARBA00023002"/>
    </source>
</evidence>
<organism evidence="5 6">
    <name type="scientific">Proteus mirabilis</name>
    <dbReference type="NCBI Taxonomy" id="584"/>
    <lineage>
        <taxon>Bacteria</taxon>
        <taxon>Pseudomonadati</taxon>
        <taxon>Pseudomonadota</taxon>
        <taxon>Gammaproteobacteria</taxon>
        <taxon>Enterobacterales</taxon>
        <taxon>Morganellaceae</taxon>
        <taxon>Proteus</taxon>
    </lineage>
</organism>
<feature type="domain" description="Lactate/malate dehydrogenase C-terminal" evidence="4">
    <location>
        <begin position="17"/>
        <end position="67"/>
    </location>
</feature>
<dbReference type="EMBL" id="UGTS01000003">
    <property type="protein sequence ID" value="SUC18127.1"/>
    <property type="molecule type" value="Genomic_DNA"/>
</dbReference>
<protein>
    <submittedName>
        <fullName evidence="5">Malate dehydrogenase</fullName>
        <ecNumber evidence="5">1.1.1.37</ecNumber>
    </submittedName>
</protein>
<dbReference type="InterPro" id="IPR015955">
    <property type="entry name" value="Lactate_DH/Glyco_Ohase_4_C"/>
</dbReference>
<dbReference type="PANTHER" id="PTHR11540">
    <property type="entry name" value="MALATE AND LACTATE DEHYDROGENASE"/>
    <property type="match status" value="1"/>
</dbReference>